<feature type="coiled-coil region" evidence="7">
    <location>
        <begin position="24"/>
        <end position="74"/>
    </location>
</feature>
<gene>
    <name evidence="8" type="ORF">WR25_10416</name>
</gene>
<dbReference type="EMBL" id="LIAE01010353">
    <property type="protein sequence ID" value="PAV62620.1"/>
    <property type="molecule type" value="Genomic_DNA"/>
</dbReference>
<comment type="similarity">
    <text evidence="2 6">Belongs to the TBCA family.</text>
</comment>
<keyword evidence="9" id="KW-1185">Reference proteome</keyword>
<keyword evidence="6" id="KW-0493">Microtubule</keyword>
<dbReference type="Proteomes" id="UP000218231">
    <property type="component" value="Unassembled WGS sequence"/>
</dbReference>
<evidence type="ECO:0000256" key="4">
    <source>
        <dbReference type="ARBA" id="ARBA00023186"/>
    </source>
</evidence>
<protein>
    <recommendedName>
        <fullName evidence="3 6">Tubulin-specific chaperone A</fullName>
    </recommendedName>
</protein>
<evidence type="ECO:0000256" key="2">
    <source>
        <dbReference type="ARBA" id="ARBA00006806"/>
    </source>
</evidence>
<dbReference type="GO" id="GO:0007023">
    <property type="term" value="P:post-chaperonin tubulin folding pathway"/>
    <property type="evidence" value="ECO:0007669"/>
    <property type="project" value="UniProtKB-UniRule"/>
</dbReference>
<dbReference type="Pfam" id="PF02970">
    <property type="entry name" value="TBCA"/>
    <property type="match status" value="1"/>
</dbReference>
<dbReference type="STRING" id="2018661.A0A2A2JLK0"/>
<keyword evidence="4 6" id="KW-0143">Chaperone</keyword>
<dbReference type="InterPro" id="IPR036126">
    <property type="entry name" value="TBCA_sf"/>
</dbReference>
<accession>A0A2A2JLK0</accession>
<comment type="caution">
    <text evidence="8">The sequence shown here is derived from an EMBL/GenBank/DDBJ whole genome shotgun (WGS) entry which is preliminary data.</text>
</comment>
<dbReference type="OrthoDB" id="296187at2759"/>
<evidence type="ECO:0000313" key="8">
    <source>
        <dbReference type="EMBL" id="PAV62620.1"/>
    </source>
</evidence>
<dbReference type="GO" id="GO:0048487">
    <property type="term" value="F:beta-tubulin binding"/>
    <property type="evidence" value="ECO:0007669"/>
    <property type="project" value="InterPro"/>
</dbReference>
<evidence type="ECO:0000256" key="1">
    <source>
        <dbReference type="ARBA" id="ARBA00003046"/>
    </source>
</evidence>
<keyword evidence="7" id="KW-0175">Coiled coil</keyword>
<keyword evidence="6" id="KW-0206">Cytoskeleton</keyword>
<evidence type="ECO:0000313" key="9">
    <source>
        <dbReference type="Proteomes" id="UP000218231"/>
    </source>
</evidence>
<dbReference type="GO" id="GO:0005829">
    <property type="term" value="C:cytosol"/>
    <property type="evidence" value="ECO:0007669"/>
    <property type="project" value="TreeGrafter"/>
</dbReference>
<proteinExistence type="inferred from homology"/>
<keyword evidence="6" id="KW-0963">Cytoplasm</keyword>
<dbReference type="Gene3D" id="1.20.58.90">
    <property type="match status" value="1"/>
</dbReference>
<sequence>MADPAVLKQIKIKTGVVKRLVKEHHSYVKEVEKETQKVKQLKEAASNEEEEYVAKKAEQVLQELIDAQEQIRLAGEIA</sequence>
<dbReference type="SUPFAM" id="SSF46988">
    <property type="entry name" value="Tubulin chaperone cofactor A"/>
    <property type="match status" value="1"/>
</dbReference>
<name>A0A2A2JLK0_9BILA</name>
<organism evidence="8 9">
    <name type="scientific">Diploscapter pachys</name>
    <dbReference type="NCBI Taxonomy" id="2018661"/>
    <lineage>
        <taxon>Eukaryota</taxon>
        <taxon>Metazoa</taxon>
        <taxon>Ecdysozoa</taxon>
        <taxon>Nematoda</taxon>
        <taxon>Chromadorea</taxon>
        <taxon>Rhabditida</taxon>
        <taxon>Rhabditina</taxon>
        <taxon>Rhabditomorpha</taxon>
        <taxon>Rhabditoidea</taxon>
        <taxon>Rhabditidae</taxon>
        <taxon>Diploscapter</taxon>
    </lineage>
</organism>
<evidence type="ECO:0000256" key="7">
    <source>
        <dbReference type="SAM" id="Coils"/>
    </source>
</evidence>
<dbReference type="GO" id="GO:0005874">
    <property type="term" value="C:microtubule"/>
    <property type="evidence" value="ECO:0007669"/>
    <property type="project" value="UniProtKB-KW"/>
</dbReference>
<comment type="subunit">
    <text evidence="5 6">Supercomplex made of cofactors A to E. Cofactors A and D function by capturing and stabilizing tubulin in a quasi-native conformation. Cofactor E binds to the cofactor D-tubulin complex; interaction with cofactor C then causes the release of tubulin polypeptides that are committed to the native state.</text>
</comment>
<dbReference type="GO" id="GO:0007021">
    <property type="term" value="P:tubulin complex assembly"/>
    <property type="evidence" value="ECO:0007669"/>
    <property type="project" value="UniProtKB-UniRule"/>
</dbReference>
<comment type="function">
    <text evidence="1">Tubulin-folding protein; involved in the early step of the tubulin folding pathway.</text>
</comment>
<dbReference type="InterPro" id="IPR004226">
    <property type="entry name" value="TBCA"/>
</dbReference>
<evidence type="ECO:0000256" key="5">
    <source>
        <dbReference type="ARBA" id="ARBA00026055"/>
    </source>
</evidence>
<evidence type="ECO:0000256" key="6">
    <source>
        <dbReference type="RuleBase" id="RU364030"/>
    </source>
</evidence>
<comment type="subcellular location">
    <subcellularLocation>
        <location evidence="6">Cytoplasm</location>
        <location evidence="6">Cytoskeleton</location>
    </subcellularLocation>
</comment>
<dbReference type="AlphaFoldDB" id="A0A2A2JLK0"/>
<reference evidence="8 9" key="1">
    <citation type="journal article" date="2017" name="Curr. Biol.">
        <title>Genome architecture and evolution of a unichromosomal asexual nematode.</title>
        <authorList>
            <person name="Fradin H."/>
            <person name="Zegar C."/>
            <person name="Gutwein M."/>
            <person name="Lucas J."/>
            <person name="Kovtun M."/>
            <person name="Corcoran D."/>
            <person name="Baugh L.R."/>
            <person name="Kiontke K."/>
            <person name="Gunsalus K."/>
            <person name="Fitch D.H."/>
            <person name="Piano F."/>
        </authorList>
    </citation>
    <scope>NUCLEOTIDE SEQUENCE [LARGE SCALE GENOMIC DNA]</scope>
    <source>
        <strain evidence="8">PF1309</strain>
    </source>
</reference>
<dbReference type="PANTHER" id="PTHR21500:SF0">
    <property type="entry name" value="TUBULIN-SPECIFIC CHAPERONE A"/>
    <property type="match status" value="1"/>
</dbReference>
<evidence type="ECO:0000256" key="3">
    <source>
        <dbReference type="ARBA" id="ARBA00015002"/>
    </source>
</evidence>
<dbReference type="PANTHER" id="PTHR21500">
    <property type="entry name" value="TUBULIN-SPECIFIC CHAPERONE A"/>
    <property type="match status" value="1"/>
</dbReference>